<dbReference type="EMBL" id="CDMZ01005854">
    <property type="protein sequence ID" value="CEM55225.1"/>
    <property type="molecule type" value="Genomic_DNA"/>
</dbReference>
<evidence type="ECO:0000256" key="3">
    <source>
        <dbReference type="ARBA" id="ARBA00022692"/>
    </source>
</evidence>
<evidence type="ECO:0000259" key="10">
    <source>
        <dbReference type="Pfam" id="PF23122"/>
    </source>
</evidence>
<reference evidence="11" key="1">
    <citation type="submission" date="2014-11" db="EMBL/GenBank/DDBJ databases">
        <authorList>
            <person name="Otto D Thomas"/>
            <person name="Naeem Raeece"/>
        </authorList>
    </citation>
    <scope>NUCLEOTIDE SEQUENCE</scope>
</reference>
<dbReference type="InterPro" id="IPR057089">
    <property type="entry name" value="C2_TIP"/>
</dbReference>
<dbReference type="InterPro" id="IPR028994">
    <property type="entry name" value="Integrin_alpha_N"/>
</dbReference>
<accession>A0A0G4IDR7</accession>
<feature type="chain" id="PRO_5005192907" description="T-cell immunomodulatory protein TIP C2 domain-containing protein" evidence="9">
    <location>
        <begin position="30"/>
        <end position="811"/>
    </location>
</feature>
<keyword evidence="9" id="KW-0732">Signal</keyword>
<dbReference type="PhylomeDB" id="A0A0G4IDR7"/>
<dbReference type="AlphaFoldDB" id="A0A0G4IDR7"/>
<organism evidence="11">
    <name type="scientific">Chromera velia CCMP2878</name>
    <dbReference type="NCBI Taxonomy" id="1169474"/>
    <lineage>
        <taxon>Eukaryota</taxon>
        <taxon>Sar</taxon>
        <taxon>Alveolata</taxon>
        <taxon>Colpodellida</taxon>
        <taxon>Chromeraceae</taxon>
        <taxon>Chromera</taxon>
    </lineage>
</organism>
<proteinExistence type="inferred from homology"/>
<keyword evidence="4 8" id="KW-1133">Transmembrane helix</keyword>
<comment type="subcellular location">
    <subcellularLocation>
        <location evidence="1">Membrane</location>
        <topology evidence="1">Single-pass type I membrane protein</topology>
    </subcellularLocation>
</comment>
<gene>
    <name evidence="11" type="ORF">Cvel_2333</name>
</gene>
<evidence type="ECO:0000256" key="4">
    <source>
        <dbReference type="ARBA" id="ARBA00022989"/>
    </source>
</evidence>
<dbReference type="Pfam" id="PF23122">
    <property type="entry name" value="C2_ITFG1"/>
    <property type="match status" value="1"/>
</dbReference>
<dbReference type="SUPFAM" id="SSF69318">
    <property type="entry name" value="Integrin alpha N-terminal domain"/>
    <property type="match status" value="1"/>
</dbReference>
<feature type="region of interest" description="Disordered" evidence="7">
    <location>
        <begin position="167"/>
        <end position="188"/>
    </location>
</feature>
<evidence type="ECO:0000256" key="2">
    <source>
        <dbReference type="ARBA" id="ARBA00006496"/>
    </source>
</evidence>
<dbReference type="InterPro" id="IPR024881">
    <property type="entry name" value="Tip"/>
</dbReference>
<dbReference type="PANTHER" id="PTHR13412">
    <property type="entry name" value="T-CELL IMMUNOMODULATORY PROTEIN HOMOLOG"/>
    <property type="match status" value="1"/>
</dbReference>
<dbReference type="VEuPathDB" id="CryptoDB:Cvel_2333"/>
<keyword evidence="6" id="KW-0325">Glycoprotein</keyword>
<evidence type="ECO:0000256" key="8">
    <source>
        <dbReference type="SAM" id="Phobius"/>
    </source>
</evidence>
<evidence type="ECO:0000256" key="5">
    <source>
        <dbReference type="ARBA" id="ARBA00023136"/>
    </source>
</evidence>
<evidence type="ECO:0000256" key="1">
    <source>
        <dbReference type="ARBA" id="ARBA00004479"/>
    </source>
</evidence>
<comment type="similarity">
    <text evidence="2">Belongs to the TIP family.</text>
</comment>
<keyword evidence="3 8" id="KW-0812">Transmembrane</keyword>
<feature type="transmembrane region" description="Helical" evidence="8">
    <location>
        <begin position="766"/>
        <end position="788"/>
    </location>
</feature>
<evidence type="ECO:0000256" key="9">
    <source>
        <dbReference type="SAM" id="SignalP"/>
    </source>
</evidence>
<evidence type="ECO:0000256" key="6">
    <source>
        <dbReference type="ARBA" id="ARBA00023180"/>
    </source>
</evidence>
<evidence type="ECO:0000256" key="7">
    <source>
        <dbReference type="SAM" id="MobiDB-lite"/>
    </source>
</evidence>
<dbReference type="GO" id="GO:0005886">
    <property type="term" value="C:plasma membrane"/>
    <property type="evidence" value="ECO:0007669"/>
    <property type="project" value="TreeGrafter"/>
</dbReference>
<dbReference type="PANTHER" id="PTHR13412:SF0">
    <property type="entry name" value="T-CELL IMMUNOMODULATORY PROTEIN"/>
    <property type="match status" value="1"/>
</dbReference>
<sequence length="811" mass="86668">MGRPFSHRGRVTLPLTFVVLFIASPGLRHFALCDWSRPSYGIENVPGTIASFGDFNSDKFHDLLYIEHLSTGQQRRTTAAAMEKVAEREELERRELGVGGGGGWALLLYEWSNSKTQFLPWKGGNPKAVDFTAVVGSSYVPVNVASTDWNFDGQLDMVVTAVEVDKSRPAEGPVSDVEQGREDGDTGAEGTGRAFFRLWSYLLGNSQAGGGSEAGDSWEKGDGVKYRVFVFLQRVDGSGERFFVLGPSTVPVSDPGGDGTSPQGEAQQAPSVVLQVQPVIVDLDADGYPDLVADGWQETGGGGDTQERGTASRLVLLNDAGHKFDAVPWQDWLRAHSPPGSSVDAGAPPNLLAPFHASATVDINGDCRADVVLETVADLGAGTKRVLEVWLRADGKAKGAPVAYAQPDSSAVSVLEIGLSDGMPSFLDANGDGSIDVVVPACEKRADGGRGSQCVEGSAVQVYANKLKTPMCASAWATEGSGGCRPQSGLCAASEFVFEKGTSSPLEEGVQFYAQPGWPSALRAGDFDADGNVDLLSVVVSKNMGGDSSFPLVLRNSDGSFESDMMLGVSSQAVPPGGKRARGPGNEILNEARHTYTAAFFDFGEDGVLDIFRFEETSSGAPKGVAQVQNADTDVFHLKATALNGVCTQGCRGAPDPNPRPYGVGLYGATFKLTVTDLNGNKQERIVGQNPQSTYTPLSLPFAYFGLGRTNNYIENFFLGMPSTGSNRASNHWVSIIPNTQVIAIPFPLHKSSDWQLELSVSPSRYFFWILMATVVTLIALGSVIVFLDRKEKAEDLKEQQEKFRAHFISA</sequence>
<keyword evidence="5 8" id="KW-0472">Membrane</keyword>
<evidence type="ECO:0000313" key="11">
    <source>
        <dbReference type="EMBL" id="CEM55225.1"/>
    </source>
</evidence>
<name>A0A0G4IDR7_9ALVE</name>
<feature type="signal peptide" evidence="9">
    <location>
        <begin position="1"/>
        <end position="29"/>
    </location>
</feature>
<protein>
    <recommendedName>
        <fullName evidence="10">T-cell immunomodulatory protein TIP C2 domain-containing protein</fullName>
    </recommendedName>
</protein>
<feature type="domain" description="T-cell immunomodulatory protein TIP C2" evidence="10">
    <location>
        <begin position="661"/>
        <end position="759"/>
    </location>
</feature>